<evidence type="ECO:0000313" key="3">
    <source>
        <dbReference type="EMBL" id="KAF7261558.1"/>
    </source>
</evidence>
<dbReference type="PROSITE" id="PS00018">
    <property type="entry name" value="EF_HAND_1"/>
    <property type="match status" value="2"/>
</dbReference>
<keyword evidence="4" id="KW-1185">Reference proteome</keyword>
<feature type="domain" description="EF-hand" evidence="2">
    <location>
        <begin position="64"/>
        <end position="99"/>
    </location>
</feature>
<dbReference type="EMBL" id="JTDE01000334">
    <property type="protein sequence ID" value="KAF7261558.1"/>
    <property type="molecule type" value="Genomic_DNA"/>
</dbReference>
<dbReference type="InterPro" id="IPR011992">
    <property type="entry name" value="EF-hand-dom_pair"/>
</dbReference>
<dbReference type="OrthoDB" id="293868at2759"/>
<evidence type="ECO:0000256" key="1">
    <source>
        <dbReference type="ARBA" id="ARBA00022837"/>
    </source>
</evidence>
<dbReference type="PROSITE" id="PS50222">
    <property type="entry name" value="EF_HAND_2"/>
    <property type="match status" value="2"/>
</dbReference>
<dbReference type="Gene3D" id="1.10.238.10">
    <property type="entry name" value="EF-hand"/>
    <property type="match status" value="1"/>
</dbReference>
<accession>A0A8S9ZBK8</accession>
<feature type="domain" description="EF-hand" evidence="2">
    <location>
        <begin position="27"/>
        <end position="62"/>
    </location>
</feature>
<evidence type="ECO:0000313" key="4">
    <source>
        <dbReference type="Proteomes" id="UP000822476"/>
    </source>
</evidence>
<keyword evidence="1" id="KW-0106">Calcium</keyword>
<protein>
    <recommendedName>
        <fullName evidence="2">EF-hand domain-containing protein</fullName>
    </recommendedName>
</protein>
<gene>
    <name evidence="3" type="ORF">EG68_01202</name>
</gene>
<dbReference type="Pfam" id="PF13499">
    <property type="entry name" value="EF-hand_7"/>
    <property type="match status" value="1"/>
</dbReference>
<sequence>MLEVQSIKQIAHKQNLSEFSLVLYLENRRERWKAAFDEMDTDRSGQLCAKEVRQLLEQSGYARCTEADIGNWIESNDKDGDQQVSYAEFVTFMEMCYSAQFS</sequence>
<proteinExistence type="predicted"/>
<dbReference type="SUPFAM" id="SSF47473">
    <property type="entry name" value="EF-hand"/>
    <property type="match status" value="1"/>
</dbReference>
<dbReference type="CDD" id="cd00051">
    <property type="entry name" value="EFh"/>
    <property type="match status" value="1"/>
</dbReference>
<dbReference type="InterPro" id="IPR018247">
    <property type="entry name" value="EF_Hand_1_Ca_BS"/>
</dbReference>
<dbReference type="InterPro" id="IPR002048">
    <property type="entry name" value="EF_hand_dom"/>
</dbReference>
<organism evidence="3 4">
    <name type="scientific">Paragonimus skrjabini miyazakii</name>
    <dbReference type="NCBI Taxonomy" id="59628"/>
    <lineage>
        <taxon>Eukaryota</taxon>
        <taxon>Metazoa</taxon>
        <taxon>Spiralia</taxon>
        <taxon>Lophotrochozoa</taxon>
        <taxon>Platyhelminthes</taxon>
        <taxon>Trematoda</taxon>
        <taxon>Digenea</taxon>
        <taxon>Plagiorchiida</taxon>
        <taxon>Troglotremata</taxon>
        <taxon>Troglotrematidae</taxon>
        <taxon>Paragonimus</taxon>
    </lineage>
</organism>
<reference evidence="3" key="1">
    <citation type="submission" date="2019-07" db="EMBL/GenBank/DDBJ databases">
        <title>Annotation for the trematode Paragonimus miyazaki's.</title>
        <authorList>
            <person name="Choi Y.-J."/>
        </authorList>
    </citation>
    <scope>NUCLEOTIDE SEQUENCE</scope>
    <source>
        <strain evidence="3">Japan</strain>
    </source>
</reference>
<comment type="caution">
    <text evidence="3">The sequence shown here is derived from an EMBL/GenBank/DDBJ whole genome shotgun (WGS) entry which is preliminary data.</text>
</comment>
<dbReference type="GO" id="GO:0005509">
    <property type="term" value="F:calcium ion binding"/>
    <property type="evidence" value="ECO:0007669"/>
    <property type="project" value="InterPro"/>
</dbReference>
<name>A0A8S9ZBK8_9TREM</name>
<dbReference type="Proteomes" id="UP000822476">
    <property type="component" value="Unassembled WGS sequence"/>
</dbReference>
<dbReference type="AlphaFoldDB" id="A0A8S9ZBK8"/>
<dbReference type="SMART" id="SM00054">
    <property type="entry name" value="EFh"/>
    <property type="match status" value="2"/>
</dbReference>
<evidence type="ECO:0000259" key="2">
    <source>
        <dbReference type="PROSITE" id="PS50222"/>
    </source>
</evidence>